<evidence type="ECO:0000256" key="2">
    <source>
        <dbReference type="ARBA" id="ARBA00022857"/>
    </source>
</evidence>
<dbReference type="AlphaFoldDB" id="A0A0R1S939"/>
<dbReference type="PIRSF" id="PIRSF000097">
    <property type="entry name" value="AKR"/>
    <property type="match status" value="1"/>
</dbReference>
<dbReference type="InterPro" id="IPR018170">
    <property type="entry name" value="Aldo/ket_reductase_CS"/>
</dbReference>
<gene>
    <name evidence="8" type="ORF">FC85_GL000215</name>
</gene>
<comment type="similarity">
    <text evidence="1">Belongs to the aldo/keto reductase family.</text>
</comment>
<comment type="caution">
    <text evidence="8">The sequence shown here is derived from an EMBL/GenBank/DDBJ whole genome shotgun (WGS) entry which is preliminary data.</text>
</comment>
<dbReference type="InterPro" id="IPR020471">
    <property type="entry name" value="AKR"/>
</dbReference>
<evidence type="ECO:0000256" key="5">
    <source>
        <dbReference type="PIRSR" id="PIRSR000097-2"/>
    </source>
</evidence>
<feature type="site" description="Lowers pKa of active site Tyr" evidence="6">
    <location>
        <position position="82"/>
    </location>
</feature>
<feature type="active site" description="Proton donor" evidence="4">
    <location>
        <position position="57"/>
    </location>
</feature>
<reference evidence="8 9" key="1">
    <citation type="journal article" date="2015" name="Genome Announc.">
        <title>Expanding the biotechnology potential of lactobacilli through comparative genomics of 213 strains and associated genera.</title>
        <authorList>
            <person name="Sun Z."/>
            <person name="Harris H.M."/>
            <person name="McCann A."/>
            <person name="Guo C."/>
            <person name="Argimon S."/>
            <person name="Zhang W."/>
            <person name="Yang X."/>
            <person name="Jeffery I.B."/>
            <person name="Cooney J.C."/>
            <person name="Kagawa T.F."/>
            <person name="Liu W."/>
            <person name="Song Y."/>
            <person name="Salvetti E."/>
            <person name="Wrobel A."/>
            <person name="Rasinkangas P."/>
            <person name="Parkhill J."/>
            <person name="Rea M.C."/>
            <person name="O'Sullivan O."/>
            <person name="Ritari J."/>
            <person name="Douillard F.P."/>
            <person name="Paul Ross R."/>
            <person name="Yang R."/>
            <person name="Briner A.E."/>
            <person name="Felis G.E."/>
            <person name="de Vos W.M."/>
            <person name="Barrangou R."/>
            <person name="Klaenhammer T.R."/>
            <person name="Caufield P.W."/>
            <person name="Cui Y."/>
            <person name="Zhang H."/>
            <person name="O'Toole P.W."/>
        </authorList>
    </citation>
    <scope>NUCLEOTIDE SEQUENCE [LARGE SCALE GENOMIC DNA]</scope>
    <source>
        <strain evidence="8 9">DSM 14421</strain>
    </source>
</reference>
<dbReference type="InterPro" id="IPR023210">
    <property type="entry name" value="NADP_OxRdtase_dom"/>
</dbReference>
<name>A0A0R1S939_9LACO</name>
<organism evidence="8 9">
    <name type="scientific">Lentilactobacillus diolivorans DSM 14421</name>
    <dbReference type="NCBI Taxonomy" id="1423739"/>
    <lineage>
        <taxon>Bacteria</taxon>
        <taxon>Bacillati</taxon>
        <taxon>Bacillota</taxon>
        <taxon>Bacilli</taxon>
        <taxon>Lactobacillales</taxon>
        <taxon>Lactobacillaceae</taxon>
        <taxon>Lentilactobacillus</taxon>
    </lineage>
</organism>
<dbReference type="STRING" id="1423739.FC85_GL000215"/>
<dbReference type="GO" id="GO:0016616">
    <property type="term" value="F:oxidoreductase activity, acting on the CH-OH group of donors, NAD or NADP as acceptor"/>
    <property type="evidence" value="ECO:0007669"/>
    <property type="project" value="UniProtKB-ARBA"/>
</dbReference>
<dbReference type="PANTHER" id="PTHR43827:SF3">
    <property type="entry name" value="NADP-DEPENDENT OXIDOREDUCTASE DOMAIN-CONTAINING PROTEIN"/>
    <property type="match status" value="1"/>
</dbReference>
<dbReference type="FunFam" id="3.20.20.100:FF:000015">
    <property type="entry name" value="Oxidoreductase, aldo/keto reductase family"/>
    <property type="match status" value="1"/>
</dbReference>
<evidence type="ECO:0000256" key="4">
    <source>
        <dbReference type="PIRSR" id="PIRSR000097-1"/>
    </source>
</evidence>
<dbReference type="EMBL" id="AZEY01000068">
    <property type="protein sequence ID" value="KRL65388.1"/>
    <property type="molecule type" value="Genomic_DNA"/>
</dbReference>
<evidence type="ECO:0000313" key="9">
    <source>
        <dbReference type="Proteomes" id="UP000052013"/>
    </source>
</evidence>
<proteinExistence type="inferred from homology"/>
<dbReference type="PANTHER" id="PTHR43827">
    <property type="entry name" value="2,5-DIKETO-D-GLUCONIC ACID REDUCTASE"/>
    <property type="match status" value="1"/>
</dbReference>
<evidence type="ECO:0000259" key="7">
    <source>
        <dbReference type="Pfam" id="PF00248"/>
    </source>
</evidence>
<dbReference type="PATRIC" id="fig|1423739.3.peg.226"/>
<dbReference type="PRINTS" id="PR00069">
    <property type="entry name" value="ALDKETRDTASE"/>
</dbReference>
<evidence type="ECO:0000256" key="6">
    <source>
        <dbReference type="PIRSR" id="PIRSR000097-3"/>
    </source>
</evidence>
<feature type="binding site" evidence="5">
    <location>
        <position position="115"/>
    </location>
    <ligand>
        <name>substrate</name>
    </ligand>
</feature>
<sequence>MRKNGGKNMDTVTLNNGVKMPQLGLGVFQISDYDVAKQSVLDGIKNGYRLIDTAAAYRNESAVGAVIQESGIDRKKLFVTSKLWVQDMSYEGAKQGFQTSLDNLGLDYIDLYLLHQPVGDTFGAWRALEELYQAGKIRAIGVSNFDSAQLANLIAFNEVAPAVNQVELHVFNQKPEAIDYMRNKGVQPEAWAPFAEGKHHIFTQPLLKNIGDKYGKTPSQVALRWLLQRHVVAIPKSTHENRLIQNLDVFDFQLSADDMKEIATLDIGHSEIVNHQDPKFIEMLAGMKIHD</sequence>
<keyword evidence="2" id="KW-0521">NADP</keyword>
<evidence type="ECO:0000256" key="3">
    <source>
        <dbReference type="ARBA" id="ARBA00023002"/>
    </source>
</evidence>
<dbReference type="Gene3D" id="3.20.20.100">
    <property type="entry name" value="NADP-dependent oxidoreductase domain"/>
    <property type="match status" value="1"/>
</dbReference>
<evidence type="ECO:0000313" key="8">
    <source>
        <dbReference type="EMBL" id="KRL65388.1"/>
    </source>
</evidence>
<dbReference type="PROSITE" id="PS00798">
    <property type="entry name" value="ALDOKETO_REDUCTASE_1"/>
    <property type="match status" value="1"/>
</dbReference>
<dbReference type="CDD" id="cd19133">
    <property type="entry name" value="AKR_AKR5F1"/>
    <property type="match status" value="1"/>
</dbReference>
<accession>A0A0R1S939</accession>
<dbReference type="SUPFAM" id="SSF51430">
    <property type="entry name" value="NAD(P)-linked oxidoreductase"/>
    <property type="match status" value="1"/>
</dbReference>
<dbReference type="Proteomes" id="UP000052013">
    <property type="component" value="Unassembled WGS sequence"/>
</dbReference>
<protein>
    <submittedName>
        <fullName evidence="8">2,5-didehydrogluconate reductase</fullName>
    </submittedName>
</protein>
<dbReference type="PROSITE" id="PS00062">
    <property type="entry name" value="ALDOKETO_REDUCTASE_2"/>
    <property type="match status" value="1"/>
</dbReference>
<dbReference type="Pfam" id="PF00248">
    <property type="entry name" value="Aldo_ket_red"/>
    <property type="match status" value="1"/>
</dbReference>
<keyword evidence="3" id="KW-0560">Oxidoreductase</keyword>
<dbReference type="InterPro" id="IPR036812">
    <property type="entry name" value="NAD(P)_OxRdtase_dom_sf"/>
</dbReference>
<feature type="domain" description="NADP-dependent oxidoreductase" evidence="7">
    <location>
        <begin position="24"/>
        <end position="265"/>
    </location>
</feature>
<dbReference type="PROSITE" id="PS00063">
    <property type="entry name" value="ALDOKETO_REDUCTASE_3"/>
    <property type="match status" value="1"/>
</dbReference>
<evidence type="ECO:0000256" key="1">
    <source>
        <dbReference type="ARBA" id="ARBA00007905"/>
    </source>
</evidence>